<evidence type="ECO:0000259" key="4">
    <source>
        <dbReference type="Pfam" id="PF03067"/>
    </source>
</evidence>
<evidence type="ECO:0000313" key="6">
    <source>
        <dbReference type="Proteomes" id="UP000683310"/>
    </source>
</evidence>
<keyword evidence="1 3" id="KW-0732">Signal</keyword>
<keyword evidence="6" id="KW-1185">Reference proteome</keyword>
<dbReference type="PANTHER" id="PTHR34823">
    <property type="entry name" value="GLCNAC-BINDING PROTEIN A"/>
    <property type="match status" value="1"/>
</dbReference>
<sequence>MSLLGAAGLAPLLVAVLPAAQASAHGYVSSPLSRQAQCAKGLLPCGDIQYEPQSVEAPKGSDKCSGGNSRFPELDDDSKPWKVQSVGSTVTFQWTFTALHRTLNWEYFIGGTRVAVFDGGNNPPPQDGVSHTVDLSNRLDADRRARALAGALDPRRRG</sequence>
<dbReference type="CDD" id="cd21177">
    <property type="entry name" value="LPMO_AA10"/>
    <property type="match status" value="1"/>
</dbReference>
<dbReference type="GO" id="GO:0004497">
    <property type="term" value="F:monooxygenase activity"/>
    <property type="evidence" value="ECO:0007669"/>
    <property type="project" value="UniProtKB-KW"/>
</dbReference>
<dbReference type="InterPro" id="IPR051024">
    <property type="entry name" value="GlcNAc_Chitin_IntDeg"/>
</dbReference>
<dbReference type="PANTHER" id="PTHR34823:SF1">
    <property type="entry name" value="CHITIN-BINDING TYPE-4 DOMAIN-CONTAINING PROTEIN"/>
    <property type="match status" value="1"/>
</dbReference>
<evidence type="ECO:0000256" key="1">
    <source>
        <dbReference type="ARBA" id="ARBA00022729"/>
    </source>
</evidence>
<dbReference type="InterPro" id="IPR014756">
    <property type="entry name" value="Ig_E-set"/>
</dbReference>
<feature type="signal peptide" evidence="3">
    <location>
        <begin position="1"/>
        <end position="24"/>
    </location>
</feature>
<evidence type="ECO:0000256" key="2">
    <source>
        <dbReference type="SAM" id="MobiDB-lite"/>
    </source>
</evidence>
<keyword evidence="5" id="KW-0560">Oxidoreductase</keyword>
<evidence type="ECO:0000313" key="5">
    <source>
        <dbReference type="EMBL" id="QVI24652.1"/>
    </source>
</evidence>
<gene>
    <name evidence="5" type="ORF">KHQ06_04665</name>
</gene>
<feature type="chain" id="PRO_5045148108" evidence="3">
    <location>
        <begin position="25"/>
        <end position="158"/>
    </location>
</feature>
<reference evidence="5 6" key="1">
    <citation type="submission" date="2021-04" db="EMBL/GenBank/DDBJ databases">
        <title>Nocardia tengchongensis.</title>
        <authorList>
            <person name="Zhuang k."/>
            <person name="Ran Y."/>
            <person name="Li W."/>
        </authorList>
    </citation>
    <scope>NUCLEOTIDE SEQUENCE [LARGE SCALE GENOMIC DNA]</scope>
    <source>
        <strain evidence="5 6">CFH S0057</strain>
    </source>
</reference>
<name>A0ABX8CXP1_9NOCA</name>
<feature type="domain" description="Chitin-binding type-4" evidence="4">
    <location>
        <begin position="25"/>
        <end position="110"/>
    </location>
</feature>
<dbReference type="Proteomes" id="UP000683310">
    <property type="component" value="Chromosome"/>
</dbReference>
<organism evidence="5 6">
    <name type="scientific">Nocardia tengchongensis</name>
    <dbReference type="NCBI Taxonomy" id="2055889"/>
    <lineage>
        <taxon>Bacteria</taxon>
        <taxon>Bacillati</taxon>
        <taxon>Actinomycetota</taxon>
        <taxon>Actinomycetes</taxon>
        <taxon>Mycobacteriales</taxon>
        <taxon>Nocardiaceae</taxon>
        <taxon>Nocardia</taxon>
    </lineage>
</organism>
<dbReference type="EMBL" id="CP074371">
    <property type="protein sequence ID" value="QVI24652.1"/>
    <property type="molecule type" value="Genomic_DNA"/>
</dbReference>
<dbReference type="Gene3D" id="2.70.50.50">
    <property type="entry name" value="chitin-binding protein cbp21"/>
    <property type="match status" value="1"/>
</dbReference>
<accession>A0ABX8CXP1</accession>
<dbReference type="SUPFAM" id="SSF81296">
    <property type="entry name" value="E set domains"/>
    <property type="match status" value="1"/>
</dbReference>
<evidence type="ECO:0000256" key="3">
    <source>
        <dbReference type="SAM" id="SignalP"/>
    </source>
</evidence>
<feature type="region of interest" description="Disordered" evidence="2">
    <location>
        <begin position="54"/>
        <end position="78"/>
    </location>
</feature>
<protein>
    <submittedName>
        <fullName evidence="5">Lytic polysaccharide monooxygenase</fullName>
    </submittedName>
</protein>
<dbReference type="InterPro" id="IPR004302">
    <property type="entry name" value="Cellulose/chitin-bd_N"/>
</dbReference>
<keyword evidence="5" id="KW-0503">Monooxygenase</keyword>
<dbReference type="Pfam" id="PF03067">
    <property type="entry name" value="LPMO_10"/>
    <property type="match status" value="1"/>
</dbReference>
<proteinExistence type="predicted"/>